<evidence type="ECO:0000313" key="3">
    <source>
        <dbReference type="Proteomes" id="UP000223968"/>
    </source>
</evidence>
<dbReference type="EMBL" id="PDNB01000001">
    <property type="protein sequence ID" value="PGH19106.1"/>
    <property type="molecule type" value="Genomic_DNA"/>
</dbReference>
<dbReference type="STRING" id="1447875.A0A2B7YC44"/>
<evidence type="ECO:0000313" key="2">
    <source>
        <dbReference type="EMBL" id="PGH19106.1"/>
    </source>
</evidence>
<evidence type="ECO:0000256" key="1">
    <source>
        <dbReference type="SAM" id="MobiDB-lite"/>
    </source>
</evidence>
<dbReference type="OrthoDB" id="5073671at2759"/>
<dbReference type="AlphaFoldDB" id="A0A2B7YC44"/>
<gene>
    <name evidence="2" type="ORF">AJ79_00140</name>
</gene>
<feature type="compositionally biased region" description="Basic and acidic residues" evidence="1">
    <location>
        <begin position="1"/>
        <end position="17"/>
    </location>
</feature>
<proteinExistence type="predicted"/>
<organism evidence="2 3">
    <name type="scientific">Helicocarpus griseus UAMH5409</name>
    <dbReference type="NCBI Taxonomy" id="1447875"/>
    <lineage>
        <taxon>Eukaryota</taxon>
        <taxon>Fungi</taxon>
        <taxon>Dikarya</taxon>
        <taxon>Ascomycota</taxon>
        <taxon>Pezizomycotina</taxon>
        <taxon>Eurotiomycetes</taxon>
        <taxon>Eurotiomycetidae</taxon>
        <taxon>Onygenales</taxon>
        <taxon>Ajellomycetaceae</taxon>
        <taxon>Helicocarpus</taxon>
    </lineage>
</organism>
<protein>
    <submittedName>
        <fullName evidence="2">Uncharacterized protein</fullName>
    </submittedName>
</protein>
<sequence length="286" mass="32241">MVDKHEASVQLPVKDEEPPAYSRYEDEESQARYSPYCPLPSTMNAYYQWSPPKAHTFHLCGASKEERLYLIELHSGRHNHELLGRRPGLSLHNGTSIRDPVLATMGDEYERDDMIYAFKLNTIIQLPPLQPGSRGMTNETMRAAITDDRVAAFRFSLEVGVGEKMTRERFEWRKLPRSESDAKAGGFKLVRLPISSENGREGFSSVFSSAESCEVVATLGWAKGFSSLVQAFSLRLLNSGNEMGERWTLMVLMTALRIWWLHVGGKANKAVISMAEKSHNKSSAPW</sequence>
<keyword evidence="3" id="KW-1185">Reference proteome</keyword>
<name>A0A2B7YC44_9EURO</name>
<comment type="caution">
    <text evidence="2">The sequence shown here is derived from an EMBL/GenBank/DDBJ whole genome shotgun (WGS) entry which is preliminary data.</text>
</comment>
<feature type="region of interest" description="Disordered" evidence="1">
    <location>
        <begin position="1"/>
        <end position="27"/>
    </location>
</feature>
<accession>A0A2B7YC44</accession>
<reference evidence="2 3" key="1">
    <citation type="submission" date="2017-10" db="EMBL/GenBank/DDBJ databases">
        <title>Comparative genomics in systemic dimorphic fungi from Ajellomycetaceae.</title>
        <authorList>
            <person name="Munoz J.F."/>
            <person name="Mcewen J.G."/>
            <person name="Clay O.K."/>
            <person name="Cuomo C.A."/>
        </authorList>
    </citation>
    <scope>NUCLEOTIDE SEQUENCE [LARGE SCALE GENOMIC DNA]</scope>
    <source>
        <strain evidence="2 3">UAMH5409</strain>
    </source>
</reference>
<dbReference type="Proteomes" id="UP000223968">
    <property type="component" value="Unassembled WGS sequence"/>
</dbReference>